<dbReference type="GO" id="GO:0071111">
    <property type="term" value="F:cyclic-guanylate-specific phosphodiesterase activity"/>
    <property type="evidence" value="ECO:0007669"/>
    <property type="project" value="InterPro"/>
</dbReference>
<dbReference type="PROSITE" id="PS50883">
    <property type="entry name" value="EAL"/>
    <property type="match status" value="1"/>
</dbReference>
<keyword evidence="1" id="KW-0812">Transmembrane</keyword>
<feature type="transmembrane region" description="Helical" evidence="1">
    <location>
        <begin position="167"/>
        <end position="190"/>
    </location>
</feature>
<dbReference type="PANTHER" id="PTHR33121:SF71">
    <property type="entry name" value="OXYGEN SENSOR PROTEIN DOSP"/>
    <property type="match status" value="1"/>
</dbReference>
<dbReference type="InterPro" id="IPR000160">
    <property type="entry name" value="GGDEF_dom"/>
</dbReference>
<dbReference type="FunFam" id="3.30.70.270:FF:000001">
    <property type="entry name" value="Diguanylate cyclase domain protein"/>
    <property type="match status" value="1"/>
</dbReference>
<dbReference type="Pfam" id="PF00990">
    <property type="entry name" value="GGDEF"/>
    <property type="match status" value="1"/>
</dbReference>
<proteinExistence type="predicted"/>
<dbReference type="SUPFAM" id="SSF141868">
    <property type="entry name" value="EAL domain-like"/>
    <property type="match status" value="1"/>
</dbReference>
<gene>
    <name evidence="4" type="ordered locus">Thal_0903</name>
</gene>
<evidence type="ECO:0000259" key="2">
    <source>
        <dbReference type="PROSITE" id="PS50883"/>
    </source>
</evidence>
<dbReference type="AlphaFoldDB" id="D3SLA5"/>
<feature type="transmembrane region" description="Helical" evidence="1">
    <location>
        <begin position="6"/>
        <end position="27"/>
    </location>
</feature>
<dbReference type="SMART" id="SM00267">
    <property type="entry name" value="GGDEF"/>
    <property type="match status" value="1"/>
</dbReference>
<evidence type="ECO:0000313" key="4">
    <source>
        <dbReference type="EMBL" id="ADC89535.1"/>
    </source>
</evidence>
<keyword evidence="1" id="KW-0472">Membrane</keyword>
<evidence type="ECO:0000313" key="5">
    <source>
        <dbReference type="Proteomes" id="UP000002043"/>
    </source>
</evidence>
<protein>
    <submittedName>
        <fullName evidence="4">Diguanylate cyclase/phosphodiesterase</fullName>
    </submittedName>
</protein>
<sequence>MSLKVFIIVTALTVSVLSSLLSAVSVYRILLQQSEDFAIEASQQLAHQTFQSMYQIMRRGWTRAELLDFTSALEKESGALSISVHRGRKVTDLFGPLPEKKHPEVEWALSEGKDVTLRKGSSIVYVKVLKARRECLACHANATEGDVLGAVRVEQNLSSELGKARKVAALFSFGVALLPLSGAIFVILFLSSKLNRAVLQLERNIGEVNKISDLSKVDFSTVKTGFQELDKISRQVEILVEKLKKTAVDKEVLEFEMMLLEKFIITSEVLTDWQEFIVESLKEVSRIIKFAYFFTVFMSEENSFEAFVFWNCHDTETVRTRVEEDIRYGLEKVGLLSTDSHLVYHHRSINGRLGIVELDQVEVLAKKLVLERPIVGGAVGIGVYMMESKDLSKRIAVESLLSTLLNVIGSVKAIHRFTKEIEYYATRDPLTELYNQRVFWELLSYEVDRARRHQYKFALLVVDVDNFKVINDSYGHTFGDMFLRHVAALLLSSLRREDIVARYGGDEFVAILPYTDETGAYTAALRILDAFEREGMTAPDGRTVRATASIGVAVFPDHGEDPRHLFSVADEMMYKVKRSGKHGVRIPSVEDLDEIAHELARKNVMVMSAVEEGRVIPYFQPIADCSTLKVVAYEVLARIEEKDGSVIPAGKFIDIAESLSLVFKLDLMVFEKACRVLFDKFKNDDIKLFFNISPKALVLSNYLSDMKRILREIGLDPARIVFEITERETVRNLELLKKFVAELKMEGFQFAIDDFGSGFSSFAYVKHFPIDYIKVEGEFVRELKRSRVDYALVNSAVTLARILNIKTIAEFVESSETLDVLRAIGVDMAQGFYIGKPLRPEDII</sequence>
<reference evidence="5" key="1">
    <citation type="journal article" date="2010" name="Stand. Genomic Sci.">
        <title>Complete genome sequence of Thermocrinis albus type strain (HI 11/12T).</title>
        <authorList>
            <person name="Wirth R."/>
            <person name="Sikorski J."/>
            <person name="Brambilla E."/>
            <person name="Misra M."/>
            <person name="Lapidus A."/>
            <person name="Copeland A."/>
            <person name="Nolan M."/>
            <person name="Lucas S."/>
            <person name="Chen F."/>
            <person name="Tice H."/>
            <person name="Cheng J.F."/>
            <person name="Han C."/>
            <person name="Detter J.C."/>
            <person name="Tapia R."/>
            <person name="Bruce D."/>
            <person name="Goodwin L."/>
            <person name="Pitluck S."/>
            <person name="Pati A."/>
            <person name="Anderson I."/>
            <person name="Ivanova N."/>
            <person name="Mavromatis K."/>
            <person name="Mikhailova N."/>
            <person name="Chen A."/>
            <person name="Palaniappan K."/>
            <person name="Bilek Y."/>
            <person name="Hader T."/>
            <person name="Land M."/>
            <person name="Hauser L."/>
            <person name="Chang Y.J."/>
            <person name="Jeffries C.D."/>
            <person name="Tindall B.J."/>
            <person name="Rohde M."/>
            <person name="Goker M."/>
            <person name="Bristow J."/>
            <person name="Eisen J.A."/>
            <person name="Markowitz V."/>
            <person name="Hugenholtz P."/>
            <person name="Kyrpides N.C."/>
            <person name="Klenk H.P."/>
        </authorList>
    </citation>
    <scope>NUCLEOTIDE SEQUENCE [LARGE SCALE GENOMIC DNA]</scope>
    <source>
        <strain evidence="5">DSM 14484 / JCM 11386 / HI 11/12</strain>
    </source>
</reference>
<dbReference type="PANTHER" id="PTHR33121">
    <property type="entry name" value="CYCLIC DI-GMP PHOSPHODIESTERASE PDEF"/>
    <property type="match status" value="1"/>
</dbReference>
<dbReference type="eggNOG" id="COG5001">
    <property type="taxonomic scope" value="Bacteria"/>
</dbReference>
<dbReference type="InterPro" id="IPR050706">
    <property type="entry name" value="Cyclic-di-GMP_PDE-like"/>
</dbReference>
<feature type="domain" description="GGDEF" evidence="3">
    <location>
        <begin position="455"/>
        <end position="589"/>
    </location>
</feature>
<dbReference type="NCBIfam" id="TIGR00254">
    <property type="entry name" value="GGDEF"/>
    <property type="match status" value="1"/>
</dbReference>
<keyword evidence="1" id="KW-1133">Transmembrane helix</keyword>
<dbReference type="PROSITE" id="PS50887">
    <property type="entry name" value="GGDEF"/>
    <property type="match status" value="1"/>
</dbReference>
<name>D3SLA5_THEAH</name>
<dbReference type="InterPro" id="IPR043128">
    <property type="entry name" value="Rev_trsase/Diguanyl_cyclase"/>
</dbReference>
<dbReference type="STRING" id="638303.Thal_0903"/>
<dbReference type="EMBL" id="CP001931">
    <property type="protein sequence ID" value="ADC89535.1"/>
    <property type="molecule type" value="Genomic_DNA"/>
</dbReference>
<dbReference type="Gene3D" id="3.30.450.290">
    <property type="match status" value="1"/>
</dbReference>
<organism evidence="4 5">
    <name type="scientific">Thermocrinis albus (strain DSM 14484 / JCM 11386 / HI 11/12)</name>
    <dbReference type="NCBI Taxonomy" id="638303"/>
    <lineage>
        <taxon>Bacteria</taxon>
        <taxon>Pseudomonadati</taxon>
        <taxon>Aquificota</taxon>
        <taxon>Aquificia</taxon>
        <taxon>Aquificales</taxon>
        <taxon>Aquificaceae</taxon>
        <taxon>Thermocrinis</taxon>
    </lineage>
</organism>
<dbReference type="InterPro" id="IPR035919">
    <property type="entry name" value="EAL_sf"/>
</dbReference>
<dbReference type="CDD" id="cd01949">
    <property type="entry name" value="GGDEF"/>
    <property type="match status" value="1"/>
</dbReference>
<dbReference type="CDD" id="cd01948">
    <property type="entry name" value="EAL"/>
    <property type="match status" value="1"/>
</dbReference>
<keyword evidence="5" id="KW-1185">Reference proteome</keyword>
<dbReference type="RefSeq" id="WP_012991941.1">
    <property type="nucleotide sequence ID" value="NC_013894.1"/>
</dbReference>
<dbReference type="Gene3D" id="3.20.20.450">
    <property type="entry name" value="EAL domain"/>
    <property type="match status" value="1"/>
</dbReference>
<evidence type="ECO:0000256" key="1">
    <source>
        <dbReference type="SAM" id="Phobius"/>
    </source>
</evidence>
<dbReference type="Proteomes" id="UP000002043">
    <property type="component" value="Chromosome"/>
</dbReference>
<dbReference type="SMART" id="SM00052">
    <property type="entry name" value="EAL"/>
    <property type="match status" value="1"/>
</dbReference>
<accession>D3SLA5</accession>
<feature type="domain" description="EAL" evidence="2">
    <location>
        <begin position="599"/>
        <end position="844"/>
    </location>
</feature>
<dbReference type="KEGG" id="tal:Thal_0903"/>
<dbReference type="SUPFAM" id="SSF55073">
    <property type="entry name" value="Nucleotide cyclase"/>
    <property type="match status" value="1"/>
</dbReference>
<evidence type="ECO:0000259" key="3">
    <source>
        <dbReference type="PROSITE" id="PS50887"/>
    </source>
</evidence>
<dbReference type="InterPro" id="IPR001633">
    <property type="entry name" value="EAL_dom"/>
</dbReference>
<dbReference type="HOGENOM" id="CLU_000445_70_46_0"/>
<dbReference type="InterPro" id="IPR029787">
    <property type="entry name" value="Nucleotide_cyclase"/>
</dbReference>
<dbReference type="Gene3D" id="3.30.70.270">
    <property type="match status" value="1"/>
</dbReference>
<dbReference type="Pfam" id="PF00563">
    <property type="entry name" value="EAL"/>
    <property type="match status" value="1"/>
</dbReference>